<keyword evidence="1 2" id="KW-0119">Carbohydrate metabolism</keyword>
<dbReference type="GO" id="GO:0016301">
    <property type="term" value="F:kinase activity"/>
    <property type="evidence" value="ECO:0007669"/>
    <property type="project" value="UniProtKB-KW"/>
</dbReference>
<dbReference type="Pfam" id="PF03702">
    <property type="entry name" value="AnmK"/>
    <property type="match status" value="1"/>
</dbReference>
<accession>A0A918ND37</accession>
<comment type="function">
    <text evidence="2">Catalyzes the specific phosphorylation of 1,6-anhydro-N-acetylmuramic acid (anhMurNAc) with the simultaneous cleavage of the 1,6-anhydro ring, generating MurNAc-6-P. Is required for the utilization of anhMurNAc either imported from the medium or derived from its own cell wall murein, and thus plays a role in cell wall recycling.</text>
</comment>
<comment type="similarity">
    <text evidence="2">Belongs to the anhydro-N-acetylmuramic acid kinase family.</text>
</comment>
<proteinExistence type="inferred from homology"/>
<dbReference type="NCBIfam" id="NF007141">
    <property type="entry name" value="PRK09585.1-5"/>
    <property type="match status" value="1"/>
</dbReference>
<keyword evidence="2" id="KW-0067">ATP-binding</keyword>
<feature type="binding site" evidence="2">
    <location>
        <begin position="32"/>
        <end position="39"/>
    </location>
    <ligand>
        <name>ATP</name>
        <dbReference type="ChEBI" id="CHEBI:30616"/>
    </ligand>
</feature>
<dbReference type="Gene3D" id="3.30.420.40">
    <property type="match status" value="2"/>
</dbReference>
<dbReference type="GO" id="GO:0097175">
    <property type="term" value="P:1,6-anhydro-N-acetyl-beta-muramic acid catabolic process"/>
    <property type="evidence" value="ECO:0007669"/>
    <property type="project" value="UniProtKB-UniRule"/>
</dbReference>
<evidence type="ECO:0000256" key="2">
    <source>
        <dbReference type="HAMAP-Rule" id="MF_01270"/>
    </source>
</evidence>
<comment type="pathway">
    <text evidence="2">Amino-sugar metabolism; 1,6-anhydro-N-acetylmuramate degradation.</text>
</comment>
<dbReference type="GO" id="GO:0016773">
    <property type="term" value="F:phosphotransferase activity, alcohol group as acceptor"/>
    <property type="evidence" value="ECO:0007669"/>
    <property type="project" value="UniProtKB-UniRule"/>
</dbReference>
<dbReference type="GO" id="GO:0006040">
    <property type="term" value="P:amino sugar metabolic process"/>
    <property type="evidence" value="ECO:0007669"/>
    <property type="project" value="InterPro"/>
</dbReference>
<dbReference type="HAMAP" id="MF_01270">
    <property type="entry name" value="AnhMurNAc_kinase"/>
    <property type="match status" value="1"/>
</dbReference>
<keyword evidence="4" id="KW-1185">Reference proteome</keyword>
<dbReference type="EMBL" id="BMYV01000001">
    <property type="protein sequence ID" value="GGX59215.1"/>
    <property type="molecule type" value="Genomic_DNA"/>
</dbReference>
<dbReference type="GO" id="GO:0009254">
    <property type="term" value="P:peptidoglycan turnover"/>
    <property type="evidence" value="ECO:0007669"/>
    <property type="project" value="UniProtKB-UniRule"/>
</dbReference>
<gene>
    <name evidence="2 3" type="primary">anmK</name>
    <name evidence="3" type="ORF">GCM10011309_06030</name>
</gene>
<keyword evidence="2 3" id="KW-0418">Kinase</keyword>
<protein>
    <recommendedName>
        <fullName evidence="2">Anhydro-N-acetylmuramic acid kinase</fullName>
        <ecNumber evidence="2">2.7.1.170</ecNumber>
    </recommendedName>
    <alternativeName>
        <fullName evidence="2">AnhMurNAc kinase</fullName>
    </alternativeName>
</protein>
<evidence type="ECO:0000313" key="4">
    <source>
        <dbReference type="Proteomes" id="UP000600865"/>
    </source>
</evidence>
<evidence type="ECO:0000256" key="1">
    <source>
        <dbReference type="ARBA" id="ARBA00023277"/>
    </source>
</evidence>
<dbReference type="GO" id="GO:0005524">
    <property type="term" value="F:ATP binding"/>
    <property type="evidence" value="ECO:0007669"/>
    <property type="project" value="UniProtKB-UniRule"/>
</dbReference>
<evidence type="ECO:0000313" key="3">
    <source>
        <dbReference type="EMBL" id="GGX59215.1"/>
    </source>
</evidence>
<dbReference type="SUPFAM" id="SSF53067">
    <property type="entry name" value="Actin-like ATPase domain"/>
    <property type="match status" value="1"/>
</dbReference>
<dbReference type="AlphaFoldDB" id="A0A918ND37"/>
<dbReference type="Proteomes" id="UP000600865">
    <property type="component" value="Unassembled WGS sequence"/>
</dbReference>
<organism evidence="3 4">
    <name type="scientific">Litorimonas cladophorae</name>
    <dbReference type="NCBI Taxonomy" id="1220491"/>
    <lineage>
        <taxon>Bacteria</taxon>
        <taxon>Pseudomonadati</taxon>
        <taxon>Pseudomonadota</taxon>
        <taxon>Alphaproteobacteria</taxon>
        <taxon>Maricaulales</taxon>
        <taxon>Robiginitomaculaceae</taxon>
    </lineage>
</organism>
<dbReference type="EC" id="2.7.1.170" evidence="2"/>
<dbReference type="InterPro" id="IPR005338">
    <property type="entry name" value="Anhydro_N_Ac-Mur_kinase"/>
</dbReference>
<dbReference type="PANTHER" id="PTHR30605:SF0">
    <property type="entry name" value="ANHYDRO-N-ACETYLMURAMIC ACID KINASE"/>
    <property type="match status" value="1"/>
</dbReference>
<dbReference type="PANTHER" id="PTHR30605">
    <property type="entry name" value="ANHYDRO-N-ACETYLMURAMIC ACID KINASE"/>
    <property type="match status" value="1"/>
</dbReference>
<keyword evidence="2" id="KW-0808">Transferase</keyword>
<name>A0A918ND37_9PROT</name>
<reference evidence="3 4" key="1">
    <citation type="journal article" date="2014" name="Int. J. Syst. Evol. Microbiol.">
        <title>Complete genome sequence of Corynebacterium casei LMG S-19264T (=DSM 44701T), isolated from a smear-ripened cheese.</title>
        <authorList>
            <consortium name="US DOE Joint Genome Institute (JGI-PGF)"/>
            <person name="Walter F."/>
            <person name="Albersmeier A."/>
            <person name="Kalinowski J."/>
            <person name="Ruckert C."/>
        </authorList>
    </citation>
    <scope>NUCLEOTIDE SEQUENCE [LARGE SCALE GENOMIC DNA]</scope>
    <source>
        <strain evidence="3 4">KCTC 23968</strain>
    </source>
</reference>
<dbReference type="InterPro" id="IPR043129">
    <property type="entry name" value="ATPase_NBD"/>
</dbReference>
<comment type="caution">
    <text evidence="3">The sequence shown here is derived from an EMBL/GenBank/DDBJ whole genome shotgun (WGS) entry which is preliminary data.</text>
</comment>
<keyword evidence="2" id="KW-0547">Nucleotide-binding</keyword>
<comment type="pathway">
    <text evidence="2">Cell wall biogenesis; peptidoglycan recycling.</text>
</comment>
<comment type="catalytic activity">
    <reaction evidence="2">
        <text>1,6-anhydro-N-acetyl-beta-muramate + ATP + H2O = N-acetyl-D-muramate 6-phosphate + ADP + H(+)</text>
        <dbReference type="Rhea" id="RHEA:24952"/>
        <dbReference type="ChEBI" id="CHEBI:15377"/>
        <dbReference type="ChEBI" id="CHEBI:15378"/>
        <dbReference type="ChEBI" id="CHEBI:30616"/>
        <dbReference type="ChEBI" id="CHEBI:58690"/>
        <dbReference type="ChEBI" id="CHEBI:58722"/>
        <dbReference type="ChEBI" id="CHEBI:456216"/>
        <dbReference type="EC" id="2.7.1.170"/>
    </reaction>
</comment>
<sequence>MVIFSASNERESRVKAYPMDKDRYIALGLMSGTSLDGVDVAIIETDGFEIFGFGDTAESNFSKDDKTILQAATQDALDWGFAGPPPNSFARAEDVVDRVHVDAIGALTADIIGYHGQTILHHPPLNSQDGQTLQLGRGRTLADELGVPVVYDFRTADVSAGGQGAPLAPIYHEALCRYSGLSGRNAVLNIGGVSNVSLIEDGQLQWATDCGPGNGPLDSWIVSNSAGSFDRDGLLSFEGVVDHAMINQWLEQSFFARPIPRSADRYDFDVLDDLQGYSLEDGAATLAAFCAQSIATVLEAGNVDRVIVCGGGRRNPAIVTMLDIHTDAEVIRAEDVGWDGDMLEAQAFAYLAVRSLKNLPISFPSTTGAPAPKTGGRIIYPKA</sequence>